<comment type="pathway">
    <text evidence="1">Lipid metabolism.</text>
</comment>
<evidence type="ECO:0000313" key="7">
    <source>
        <dbReference type="EMBL" id="EOR93589.1"/>
    </source>
</evidence>
<accession>R9GXA3</accession>
<keyword evidence="8" id="KW-1185">Reference proteome</keyword>
<proteinExistence type="predicted"/>
<evidence type="ECO:0000313" key="8">
    <source>
        <dbReference type="Proteomes" id="UP000014174"/>
    </source>
</evidence>
<dbReference type="eggNOG" id="COG0204">
    <property type="taxonomic scope" value="Bacteria"/>
</dbReference>
<evidence type="ECO:0000256" key="2">
    <source>
        <dbReference type="ARBA" id="ARBA00022516"/>
    </source>
</evidence>
<dbReference type="SMART" id="SM00563">
    <property type="entry name" value="PlsC"/>
    <property type="match status" value="1"/>
</dbReference>
<dbReference type="PANTHER" id="PTHR37323:SF1">
    <property type="entry name" value="L-ORNITHINE N(ALPHA)-ACYLTRANSFERASE"/>
    <property type="match status" value="1"/>
</dbReference>
<dbReference type="CDD" id="cd07986">
    <property type="entry name" value="LPLAT_ACT14924-like"/>
    <property type="match status" value="1"/>
</dbReference>
<evidence type="ECO:0000256" key="3">
    <source>
        <dbReference type="ARBA" id="ARBA00022679"/>
    </source>
</evidence>
<dbReference type="PANTHER" id="PTHR37323">
    <property type="entry name" value="GCN5-RELATED N-ACETYLTRANSFERASE"/>
    <property type="match status" value="1"/>
</dbReference>
<evidence type="ECO:0000256" key="1">
    <source>
        <dbReference type="ARBA" id="ARBA00005189"/>
    </source>
</evidence>
<organism evidence="7 8">
    <name type="scientific">Arcticibacter svalbardensis MN12-7</name>
    <dbReference type="NCBI Taxonomy" id="1150600"/>
    <lineage>
        <taxon>Bacteria</taxon>
        <taxon>Pseudomonadati</taxon>
        <taxon>Bacteroidota</taxon>
        <taxon>Sphingobacteriia</taxon>
        <taxon>Sphingobacteriales</taxon>
        <taxon>Sphingobacteriaceae</taxon>
        <taxon>Arcticibacter</taxon>
    </lineage>
</organism>
<dbReference type="EMBL" id="AQPN01000110">
    <property type="protein sequence ID" value="EOR93589.1"/>
    <property type="molecule type" value="Genomic_DNA"/>
</dbReference>
<dbReference type="Proteomes" id="UP000014174">
    <property type="component" value="Unassembled WGS sequence"/>
</dbReference>
<dbReference type="OrthoDB" id="1113830at2"/>
<evidence type="ECO:0000256" key="4">
    <source>
        <dbReference type="ARBA" id="ARBA00023098"/>
    </source>
</evidence>
<dbReference type="InterPro" id="IPR052351">
    <property type="entry name" value="Ornithine_N-alpha-AT"/>
</dbReference>
<dbReference type="InterPro" id="IPR045746">
    <property type="entry name" value="ACT14924-like_Acyltransf_dom"/>
</dbReference>
<dbReference type="InterPro" id="IPR016181">
    <property type="entry name" value="Acyl_CoA_acyltransferase"/>
</dbReference>
<dbReference type="GO" id="GO:0006629">
    <property type="term" value="P:lipid metabolic process"/>
    <property type="evidence" value="ECO:0007669"/>
    <property type="project" value="UniProtKB-KW"/>
</dbReference>
<dbReference type="RefSeq" id="WP_016196531.1">
    <property type="nucleotide sequence ID" value="NZ_AQPN01000110.1"/>
</dbReference>
<keyword evidence="5" id="KW-0012">Acyltransferase</keyword>
<reference evidence="7 8" key="1">
    <citation type="journal article" date="2013" name="Genome Announc.">
        <title>Draft Genome Sequence of Arcticibacter svalbardensis Strain MN12-7T, a Member of the Family Sphingobacteriaceae Isolated from an Arctic Soil Sample.</title>
        <authorList>
            <person name="Shivaji S."/>
            <person name="Ara S."/>
            <person name="Prasad S."/>
            <person name="Manasa B.P."/>
            <person name="Begum Z."/>
            <person name="Singh A."/>
            <person name="Kumar Pinnaka A."/>
        </authorList>
    </citation>
    <scope>NUCLEOTIDE SEQUENCE [LARGE SCALE GENOMIC DNA]</scope>
    <source>
        <strain evidence="7 8">MN12-7</strain>
    </source>
</reference>
<comment type="caution">
    <text evidence="7">The sequence shown here is derived from an EMBL/GenBank/DDBJ whole genome shotgun (WGS) entry which is preliminary data.</text>
</comment>
<name>R9GXA3_9SPHI</name>
<dbReference type="InterPro" id="IPR002123">
    <property type="entry name" value="Plipid/glycerol_acylTrfase"/>
</dbReference>
<protein>
    <submittedName>
        <fullName evidence="7">Putative hemolysin</fullName>
    </submittedName>
</protein>
<keyword evidence="4" id="KW-0443">Lipid metabolism</keyword>
<keyword evidence="2" id="KW-0444">Lipid biosynthesis</keyword>
<dbReference type="GO" id="GO:0016746">
    <property type="term" value="F:acyltransferase activity"/>
    <property type="evidence" value="ECO:0007669"/>
    <property type="project" value="UniProtKB-KW"/>
</dbReference>
<dbReference type="Pfam" id="PF13444">
    <property type="entry name" value="Acetyltransf_5"/>
    <property type="match status" value="1"/>
</dbReference>
<evidence type="ECO:0000256" key="5">
    <source>
        <dbReference type="ARBA" id="ARBA00023315"/>
    </source>
</evidence>
<dbReference type="PATRIC" id="fig|1150600.3.peg.3271"/>
<dbReference type="AlphaFoldDB" id="R9GXA3"/>
<evidence type="ECO:0000259" key="6">
    <source>
        <dbReference type="SMART" id="SM00563"/>
    </source>
</evidence>
<dbReference type="STRING" id="1150600.ADIARSV_3302"/>
<gene>
    <name evidence="7" type="ORF">ADIARSV_3302</name>
</gene>
<dbReference type="eggNOG" id="COG3176">
    <property type="taxonomic scope" value="Bacteria"/>
</dbReference>
<dbReference type="SUPFAM" id="SSF69593">
    <property type="entry name" value="Glycerol-3-phosphate (1)-acyltransferase"/>
    <property type="match status" value="1"/>
</dbReference>
<keyword evidence="3" id="KW-0808">Transferase</keyword>
<dbReference type="SUPFAM" id="SSF55729">
    <property type="entry name" value="Acyl-CoA N-acyltransferases (Nat)"/>
    <property type="match status" value="1"/>
</dbReference>
<dbReference type="Pfam" id="PF19576">
    <property type="entry name" value="Acyltransf_2"/>
    <property type="match status" value="1"/>
</dbReference>
<feature type="domain" description="Phospholipid/glycerol acyltransferase" evidence="6">
    <location>
        <begin position="79"/>
        <end position="201"/>
    </location>
</feature>
<sequence length="584" mass="66544">MAVVSKEDFSKTAGINSTLMPGLDLLLMKIMKINDLNEIIDQAESLQGPEFAAHLLHILGIAIELDPADLANIPKDGAFIAIANHPYGAIEALALLQVLTTSRPETMFMGNFLLKRIPNLADYIIPVNPFEKIKDKSSITGLKNTIQMLKNGTPVAIFPAGEVSAYTPGKQQITDKKWHPVVGKIISKANVPVLPIYFHGNNGILFSLLRYIHPMLQTAKLPSELFNKRGHVLRIRIGKPVTLEQIPGRDNNTELLNYLRVKTYALGAGLANERKILNPGNIFKIRSKSQLIVEQISPALLEKEVTNLNNQLICREKNYEVYLASSAEIPNLLKEIGRLRETTFREVGEGSNKSIDLDKFDIYYYHLFIWDHENKLLVGAYRIGKGDEIFYSMGKKGFYTAELFKIKKEFYPILKESLELGRSWIRKEYQQKPLPLYLLWKGLLKYLQTDTRYKYLIGPVSISNKYSRFSKSLMVEYIMKHHFNHDLAKHIKPYHHFRVNFSKLNQNLLLDNCDSLKDLNSLISELETSHIKIPVLLRQYLALQASFIGFNIDPKFSDCLDGFLVLNLTEVPQAKIDKLTLTFK</sequence>